<evidence type="ECO:0000313" key="1">
    <source>
        <dbReference type="EMBL" id="BBY75599.1"/>
    </source>
</evidence>
<dbReference type="AlphaFoldDB" id="A0A7I7U4U2"/>
<evidence type="ECO:0000313" key="2">
    <source>
        <dbReference type="Proteomes" id="UP000466554"/>
    </source>
</evidence>
<dbReference type="Proteomes" id="UP000466554">
    <property type="component" value="Chromosome"/>
</dbReference>
<protein>
    <submittedName>
        <fullName evidence="1">Uncharacterized protein</fullName>
    </submittedName>
</protein>
<organism evidence="1 2">
    <name type="scientific">Mycolicibacterium parafortuitum</name>
    <name type="common">Mycobacterium parafortuitum</name>
    <dbReference type="NCBI Taxonomy" id="39692"/>
    <lineage>
        <taxon>Bacteria</taxon>
        <taxon>Bacillati</taxon>
        <taxon>Actinomycetota</taxon>
        <taxon>Actinomycetes</taxon>
        <taxon>Mycobacteriales</taxon>
        <taxon>Mycobacteriaceae</taxon>
        <taxon>Mycolicibacterium</taxon>
    </lineage>
</organism>
<sequence length="83" mass="8315">MRLRSSSAITPLIDAAADTAARKPIATQNRGSVAHQPVIRSVAITAVPHPDTMLKTVVAIANLGSGAVGPRCGTALVAGSETG</sequence>
<proteinExistence type="predicted"/>
<name>A0A7I7U4U2_MYCPF</name>
<reference evidence="1 2" key="1">
    <citation type="journal article" date="2019" name="Emerg. Microbes Infect.">
        <title>Comprehensive subspecies identification of 175 nontuberculous mycobacteria species based on 7547 genomic profiles.</title>
        <authorList>
            <person name="Matsumoto Y."/>
            <person name="Kinjo T."/>
            <person name="Motooka D."/>
            <person name="Nabeya D."/>
            <person name="Jung N."/>
            <person name="Uechi K."/>
            <person name="Horii T."/>
            <person name="Iida T."/>
            <person name="Fujita J."/>
            <person name="Nakamura S."/>
        </authorList>
    </citation>
    <scope>NUCLEOTIDE SEQUENCE [LARGE SCALE GENOMIC DNA]</scope>
    <source>
        <strain evidence="1 2">JCM 6367</strain>
    </source>
</reference>
<dbReference type="EMBL" id="AP022598">
    <property type="protein sequence ID" value="BBY75599.1"/>
    <property type="molecule type" value="Genomic_DNA"/>
</dbReference>
<gene>
    <name evidence="1" type="ORF">MPRF_24980</name>
</gene>
<accession>A0A7I7U4U2</accession>